<sequence>MDSVMVSLTAETRSMHLDKAGFQSQVSGLDQQVTTVETKVASWTDRDQELLHLRSKLIDLEDRSRKNNVRLLGFLEGIEGADIYSYLLEMIPKLMDITCDPPLEFQRAQRLGPKRHD</sequence>
<reference evidence="1" key="1">
    <citation type="journal article" date="2022" name="bioRxiv">
        <title>Sequencing and chromosome-scale assembly of the giantPleurodeles waltlgenome.</title>
        <authorList>
            <person name="Brown T."/>
            <person name="Elewa A."/>
            <person name="Iarovenko S."/>
            <person name="Subramanian E."/>
            <person name="Araus A.J."/>
            <person name="Petzold A."/>
            <person name="Susuki M."/>
            <person name="Suzuki K.-i.T."/>
            <person name="Hayashi T."/>
            <person name="Toyoda A."/>
            <person name="Oliveira C."/>
            <person name="Osipova E."/>
            <person name="Leigh N.D."/>
            <person name="Simon A."/>
            <person name="Yun M.H."/>
        </authorList>
    </citation>
    <scope>NUCLEOTIDE SEQUENCE</scope>
    <source>
        <strain evidence="1">20211129_DDA</strain>
        <tissue evidence="1">Liver</tissue>
    </source>
</reference>
<name>A0AAV7L4U0_PLEWA</name>
<proteinExistence type="predicted"/>
<dbReference type="Gene3D" id="3.30.70.1820">
    <property type="entry name" value="L1 transposable element, RRM domain"/>
    <property type="match status" value="1"/>
</dbReference>
<dbReference type="AlphaFoldDB" id="A0AAV7L4U0"/>
<accession>A0AAV7L4U0</accession>
<gene>
    <name evidence="1" type="ORF">NDU88_002940</name>
</gene>
<comment type="caution">
    <text evidence="1">The sequence shown here is derived from an EMBL/GenBank/DDBJ whole genome shotgun (WGS) entry which is preliminary data.</text>
</comment>
<evidence type="ECO:0000313" key="2">
    <source>
        <dbReference type="Proteomes" id="UP001066276"/>
    </source>
</evidence>
<dbReference type="Proteomes" id="UP001066276">
    <property type="component" value="Chromosome 12"/>
</dbReference>
<keyword evidence="2" id="KW-1185">Reference proteome</keyword>
<dbReference type="EMBL" id="JANPWB010000016">
    <property type="protein sequence ID" value="KAJ1082775.1"/>
    <property type="molecule type" value="Genomic_DNA"/>
</dbReference>
<evidence type="ECO:0000313" key="1">
    <source>
        <dbReference type="EMBL" id="KAJ1082775.1"/>
    </source>
</evidence>
<protein>
    <submittedName>
        <fullName evidence="1">Uncharacterized protein</fullName>
    </submittedName>
</protein>
<organism evidence="1 2">
    <name type="scientific">Pleurodeles waltl</name>
    <name type="common">Iberian ribbed newt</name>
    <dbReference type="NCBI Taxonomy" id="8319"/>
    <lineage>
        <taxon>Eukaryota</taxon>
        <taxon>Metazoa</taxon>
        <taxon>Chordata</taxon>
        <taxon>Craniata</taxon>
        <taxon>Vertebrata</taxon>
        <taxon>Euteleostomi</taxon>
        <taxon>Amphibia</taxon>
        <taxon>Batrachia</taxon>
        <taxon>Caudata</taxon>
        <taxon>Salamandroidea</taxon>
        <taxon>Salamandridae</taxon>
        <taxon>Pleurodelinae</taxon>
        <taxon>Pleurodeles</taxon>
    </lineage>
</organism>